<protein>
    <submittedName>
        <fullName evidence="5">Retrovirus-related Pol polyprotein from transposon TNT 1-94</fullName>
    </submittedName>
</protein>
<dbReference type="InterPro" id="IPR036397">
    <property type="entry name" value="RNaseH_sf"/>
</dbReference>
<organism evidence="5">
    <name type="scientific">Tanacetum cinerariifolium</name>
    <name type="common">Dalmatian daisy</name>
    <name type="synonym">Chrysanthemum cinerariifolium</name>
    <dbReference type="NCBI Taxonomy" id="118510"/>
    <lineage>
        <taxon>Eukaryota</taxon>
        <taxon>Viridiplantae</taxon>
        <taxon>Streptophyta</taxon>
        <taxon>Embryophyta</taxon>
        <taxon>Tracheophyta</taxon>
        <taxon>Spermatophyta</taxon>
        <taxon>Magnoliopsida</taxon>
        <taxon>eudicotyledons</taxon>
        <taxon>Gunneridae</taxon>
        <taxon>Pentapetalae</taxon>
        <taxon>asterids</taxon>
        <taxon>campanulids</taxon>
        <taxon>Asterales</taxon>
        <taxon>Asteraceae</taxon>
        <taxon>Asteroideae</taxon>
        <taxon>Anthemideae</taxon>
        <taxon>Anthemidinae</taxon>
        <taxon>Tanacetum</taxon>
    </lineage>
</organism>
<dbReference type="GO" id="GO:0004519">
    <property type="term" value="F:endonuclease activity"/>
    <property type="evidence" value="ECO:0007669"/>
    <property type="project" value="UniProtKB-KW"/>
</dbReference>
<feature type="domain" description="Integrase catalytic" evidence="4">
    <location>
        <begin position="1"/>
        <end position="115"/>
    </location>
</feature>
<dbReference type="SUPFAM" id="SSF56672">
    <property type="entry name" value="DNA/RNA polymerases"/>
    <property type="match status" value="1"/>
</dbReference>
<keyword evidence="2" id="KW-0378">Hydrolase</keyword>
<dbReference type="GO" id="GO:0006310">
    <property type="term" value="P:DNA recombination"/>
    <property type="evidence" value="ECO:0007669"/>
    <property type="project" value="UniProtKB-KW"/>
</dbReference>
<evidence type="ECO:0000256" key="1">
    <source>
        <dbReference type="ARBA" id="ARBA00022723"/>
    </source>
</evidence>
<dbReference type="AlphaFoldDB" id="A0A6L2N7N8"/>
<feature type="region of interest" description="Disordered" evidence="3">
    <location>
        <begin position="216"/>
        <end position="259"/>
    </location>
</feature>
<evidence type="ECO:0000256" key="3">
    <source>
        <dbReference type="SAM" id="MobiDB-lite"/>
    </source>
</evidence>
<dbReference type="Pfam" id="PF25597">
    <property type="entry name" value="SH3_retrovirus"/>
    <property type="match status" value="1"/>
</dbReference>
<dbReference type="InterPro" id="IPR012337">
    <property type="entry name" value="RNaseH-like_sf"/>
</dbReference>
<dbReference type="PROSITE" id="PS50994">
    <property type="entry name" value="INTEGRASE"/>
    <property type="match status" value="1"/>
</dbReference>
<evidence type="ECO:0000313" key="5">
    <source>
        <dbReference type="EMBL" id="GEU81437.1"/>
    </source>
</evidence>
<dbReference type="InterPro" id="IPR043502">
    <property type="entry name" value="DNA/RNA_pol_sf"/>
</dbReference>
<dbReference type="PANTHER" id="PTHR42648">
    <property type="entry name" value="TRANSPOSASE, PUTATIVE-RELATED"/>
    <property type="match status" value="1"/>
</dbReference>
<gene>
    <name evidence="5" type="ORF">Tci_053415</name>
</gene>
<dbReference type="Gene3D" id="3.30.420.10">
    <property type="entry name" value="Ribonuclease H-like superfamily/Ribonuclease H"/>
    <property type="match status" value="1"/>
</dbReference>
<dbReference type="GO" id="GO:0016787">
    <property type="term" value="F:hydrolase activity"/>
    <property type="evidence" value="ECO:0007669"/>
    <property type="project" value="UniProtKB-KW"/>
</dbReference>
<dbReference type="GO" id="GO:0003676">
    <property type="term" value="F:nucleic acid binding"/>
    <property type="evidence" value="ECO:0007669"/>
    <property type="project" value="InterPro"/>
</dbReference>
<sequence>MIMSFIRMVENQNDMKVKQISTDNRTEFRNHKLESFCDEKGISQNFSSPYTPEQNGVAKRKNRTLIEATRIMLNGSVLSKHLWTEAVKIACYPQNRSIIIKRHDKTPYEIFRERIPDISHFHVFGCPVFIHNHKDHLGKFNVMADDAIMFINTSQDKRGINDSSIYALDKFLYEDDSYTQYQVDSDVSYYVIPHGRPVTKLTQENLVLEVIAPNEPDIPLTEDNRHPPDLINTKGTHEQNVQNEEITSQPTKGPSRNNTEISVSINKYLVPDVPQSHISNQASTSSHPAPRDRCQLEIHGESISQEDVNQKFLRSLSPEWNTHTIMWRNKPEIDALILDDLYNNLKIYEPDVKGTLSSSTNTQNVAFVSSNSTNSINGAVNTTHDVTTASTQATTVNSTTIDKLSDDIIYSFFASQPHSLQLDNEDLQQIHPDELEEMDLRWQMAMLTIRARRFLKNTERKFSLNGKKTIRFDNSKVECYNCHKRGHLELQEVEIPSTRKAQERLDQAKDGLTNFALMAYSSIISNSEIVDKCKASLGYNVVPPPYTGNFLPLKIDLSGLEEFVNESIVSEPTAKKPVVEFSEAKARADKPKVVRKNYGLPFIEDWISDSDDEAESKSKIEKETIKASFTKIKFVKSKEQVKSPRKATVKQAKEFKIYRNWDQQVVSETGNRVNVVKASACWVWKPKTKVIDHVSKHRGNMSYLIDYEKINGGCVSFGGNPKGGKITSREAVNTACYVENRVLVVKPHKKNPYELFHDKTPALSFMRLFGCPVTILNTKDQLGKFDGKADERYFVRYSLNSKAFRVFNNRIRIVEENLHIRFSESTTNIAGSTKVCNDAGKARMETVPGKDYILLPLWTIDPLISQESKNQEKEDNVNSTNNVNDAGINRVNVVGANTNNELPFDPEMPALEDIRTFNFLSDHEDDDEEADMNNIDTTIQVTPTTRIHKDHHLDQVIGTKWVFRNKKDERDIVIRNKARLVAQGHTQEEGIDYDEVFAPVMDVKSAFLYGKIEEKVYVCQHLGFEDPDFSNKVYKVEKALYGLHQAPREWYETLSTYLLDNRFYRGKIDKTLFIRRHKDDILLVQVYVDDIIFGSTNKELCNAFEKMIHEKFQMSSMGELTLFLGLQVKQKQDGIFISQDKYVAEILKKYGFLEAKNASTPIKTQKPLLKDEDGEEVNVHIYR</sequence>
<dbReference type="InterPro" id="IPR001584">
    <property type="entry name" value="Integrase_cat-core"/>
</dbReference>
<dbReference type="InterPro" id="IPR013103">
    <property type="entry name" value="RVT_2"/>
</dbReference>
<evidence type="ECO:0000259" key="4">
    <source>
        <dbReference type="PROSITE" id="PS50994"/>
    </source>
</evidence>
<keyword evidence="1" id="KW-0479">Metal-binding</keyword>
<accession>A0A6L2N7N8</accession>
<proteinExistence type="predicted"/>
<dbReference type="GO" id="GO:0046872">
    <property type="term" value="F:metal ion binding"/>
    <property type="evidence" value="ECO:0007669"/>
    <property type="project" value="UniProtKB-KW"/>
</dbReference>
<dbReference type="EMBL" id="BKCJ010008279">
    <property type="protein sequence ID" value="GEU81437.1"/>
    <property type="molecule type" value="Genomic_DNA"/>
</dbReference>
<name>A0A6L2N7N8_TANCI</name>
<comment type="caution">
    <text evidence="5">The sequence shown here is derived from an EMBL/GenBank/DDBJ whole genome shotgun (WGS) entry which is preliminary data.</text>
</comment>
<dbReference type="InterPro" id="IPR039537">
    <property type="entry name" value="Retrotran_Ty1/copia-like"/>
</dbReference>
<feature type="compositionally biased region" description="Polar residues" evidence="3">
    <location>
        <begin position="238"/>
        <end position="259"/>
    </location>
</feature>
<dbReference type="GO" id="GO:0003887">
    <property type="term" value="F:DNA-directed DNA polymerase activity"/>
    <property type="evidence" value="ECO:0007669"/>
    <property type="project" value="UniProtKB-KW"/>
</dbReference>
<dbReference type="GO" id="GO:0003964">
    <property type="term" value="F:RNA-directed DNA polymerase activity"/>
    <property type="evidence" value="ECO:0007669"/>
    <property type="project" value="UniProtKB-KW"/>
</dbReference>
<dbReference type="Pfam" id="PF07727">
    <property type="entry name" value="RVT_2"/>
    <property type="match status" value="1"/>
</dbReference>
<reference evidence="5" key="1">
    <citation type="journal article" date="2019" name="Sci. Rep.">
        <title>Draft genome of Tanacetum cinerariifolium, the natural source of mosquito coil.</title>
        <authorList>
            <person name="Yamashiro T."/>
            <person name="Shiraishi A."/>
            <person name="Satake H."/>
            <person name="Nakayama K."/>
        </authorList>
    </citation>
    <scope>NUCLEOTIDE SEQUENCE</scope>
</reference>
<dbReference type="SUPFAM" id="SSF53098">
    <property type="entry name" value="Ribonuclease H-like"/>
    <property type="match status" value="1"/>
</dbReference>
<dbReference type="InterPro" id="IPR057670">
    <property type="entry name" value="SH3_retrovirus"/>
</dbReference>
<dbReference type="GO" id="GO:0015074">
    <property type="term" value="P:DNA integration"/>
    <property type="evidence" value="ECO:0007669"/>
    <property type="project" value="UniProtKB-KW"/>
</dbReference>
<dbReference type="PANTHER" id="PTHR42648:SF32">
    <property type="entry name" value="RIBONUCLEASE H-LIKE DOMAIN, GAG-PRE-INTEGRASE DOMAIN PROTEIN-RELATED"/>
    <property type="match status" value="1"/>
</dbReference>
<evidence type="ECO:0000256" key="2">
    <source>
        <dbReference type="ARBA" id="ARBA00022801"/>
    </source>
</evidence>